<dbReference type="Proteomes" id="UP001359559">
    <property type="component" value="Unassembled WGS sequence"/>
</dbReference>
<name>A0AAN9FKQ3_CLITE</name>
<evidence type="ECO:0000313" key="1">
    <source>
        <dbReference type="EMBL" id="KAK7277865.1"/>
    </source>
</evidence>
<accession>A0AAN9FKQ3</accession>
<gene>
    <name evidence="1" type="ORF">RJT34_22884</name>
</gene>
<keyword evidence="2" id="KW-1185">Reference proteome</keyword>
<sequence length="73" mass="8517">MFVLRKYQLLLQPNICRAIFFLYCGHSFSEEPKLGNVYITVFNQSQKLSILLLNVLPGISRIWSSDVCFYKLV</sequence>
<protein>
    <submittedName>
        <fullName evidence="1">Uncharacterized protein</fullName>
    </submittedName>
</protein>
<dbReference type="EMBL" id="JAYKXN010000006">
    <property type="protein sequence ID" value="KAK7277865.1"/>
    <property type="molecule type" value="Genomic_DNA"/>
</dbReference>
<proteinExistence type="predicted"/>
<organism evidence="1 2">
    <name type="scientific">Clitoria ternatea</name>
    <name type="common">Butterfly pea</name>
    <dbReference type="NCBI Taxonomy" id="43366"/>
    <lineage>
        <taxon>Eukaryota</taxon>
        <taxon>Viridiplantae</taxon>
        <taxon>Streptophyta</taxon>
        <taxon>Embryophyta</taxon>
        <taxon>Tracheophyta</taxon>
        <taxon>Spermatophyta</taxon>
        <taxon>Magnoliopsida</taxon>
        <taxon>eudicotyledons</taxon>
        <taxon>Gunneridae</taxon>
        <taxon>Pentapetalae</taxon>
        <taxon>rosids</taxon>
        <taxon>fabids</taxon>
        <taxon>Fabales</taxon>
        <taxon>Fabaceae</taxon>
        <taxon>Papilionoideae</taxon>
        <taxon>50 kb inversion clade</taxon>
        <taxon>NPAAA clade</taxon>
        <taxon>indigoferoid/millettioid clade</taxon>
        <taxon>Phaseoleae</taxon>
        <taxon>Clitoria</taxon>
    </lineage>
</organism>
<comment type="caution">
    <text evidence="1">The sequence shown here is derived from an EMBL/GenBank/DDBJ whole genome shotgun (WGS) entry which is preliminary data.</text>
</comment>
<dbReference type="AlphaFoldDB" id="A0AAN9FKQ3"/>
<reference evidence="1 2" key="1">
    <citation type="submission" date="2024-01" db="EMBL/GenBank/DDBJ databases">
        <title>The genomes of 5 underutilized Papilionoideae crops provide insights into root nodulation and disease resistance.</title>
        <authorList>
            <person name="Yuan L."/>
        </authorList>
    </citation>
    <scope>NUCLEOTIDE SEQUENCE [LARGE SCALE GENOMIC DNA]</scope>
    <source>
        <strain evidence="1">LY-2023</strain>
        <tissue evidence="1">Leaf</tissue>
    </source>
</reference>
<evidence type="ECO:0000313" key="2">
    <source>
        <dbReference type="Proteomes" id="UP001359559"/>
    </source>
</evidence>